<dbReference type="Proteomes" id="UP000595224">
    <property type="component" value="Chromosome"/>
</dbReference>
<feature type="domain" description="Phage terminase large subunit C-terminal" evidence="2">
    <location>
        <begin position="259"/>
        <end position="418"/>
    </location>
</feature>
<dbReference type="InterPro" id="IPR006437">
    <property type="entry name" value="Phage_terminase_lsu"/>
</dbReference>
<evidence type="ECO:0000259" key="2">
    <source>
        <dbReference type="Pfam" id="PF17288"/>
    </source>
</evidence>
<evidence type="ECO:0000259" key="1">
    <source>
        <dbReference type="Pfam" id="PF04466"/>
    </source>
</evidence>
<accession>A0A7T3RE22</accession>
<dbReference type="PANTHER" id="PTHR39184">
    <property type="match status" value="1"/>
</dbReference>
<dbReference type="PANTHER" id="PTHR39184:SF1">
    <property type="entry name" value="PBSX PHAGE TERMINASE LARGE SUBUNIT"/>
    <property type="match status" value="1"/>
</dbReference>
<dbReference type="EMBL" id="CP064936">
    <property type="protein sequence ID" value="QQA01340.1"/>
    <property type="molecule type" value="Genomic_DNA"/>
</dbReference>
<dbReference type="InterPro" id="IPR035412">
    <property type="entry name" value="Terminase_L_N"/>
</dbReference>
<dbReference type="Pfam" id="PF17288">
    <property type="entry name" value="Terminase_3C"/>
    <property type="match status" value="1"/>
</dbReference>
<evidence type="ECO:0000313" key="5">
    <source>
        <dbReference type="Proteomes" id="UP000595224"/>
    </source>
</evidence>
<dbReference type="Gene3D" id="3.40.50.300">
    <property type="entry name" value="P-loop containing nucleotide triphosphate hydrolases"/>
    <property type="match status" value="1"/>
</dbReference>
<dbReference type="Pfam" id="PF04466">
    <property type="entry name" value="Terminase_3"/>
    <property type="match status" value="1"/>
</dbReference>
<dbReference type="NCBIfam" id="TIGR01547">
    <property type="entry name" value="phage_term_2"/>
    <property type="match status" value="1"/>
</dbReference>
<dbReference type="KEGG" id="tper:IWA51_01600"/>
<dbReference type="KEGG" id="tper:IWA51_07090"/>
<dbReference type="InterPro" id="IPR027417">
    <property type="entry name" value="P-loop_NTPase"/>
</dbReference>
<gene>
    <name evidence="4" type="ORF">IWA51_01600</name>
    <name evidence="3" type="ORF">IWA51_07090</name>
</gene>
<dbReference type="AlphaFoldDB" id="A0A7T3RE22"/>
<proteinExistence type="predicted"/>
<protein>
    <submittedName>
        <fullName evidence="4">PBSX family phage terminase large subunit</fullName>
    </submittedName>
</protein>
<dbReference type="EMBL" id="CP064936">
    <property type="protein sequence ID" value="QQA00045.1"/>
    <property type="molecule type" value="Genomic_DNA"/>
</dbReference>
<dbReference type="RefSeq" id="WP_198441920.1">
    <property type="nucleotide sequence ID" value="NZ_CBCSHE010000029.1"/>
</dbReference>
<dbReference type="InterPro" id="IPR035413">
    <property type="entry name" value="Terminase_L_C"/>
</dbReference>
<keyword evidence="5" id="KW-1185">Reference proteome</keyword>
<dbReference type="InterPro" id="IPR052380">
    <property type="entry name" value="Viral_DNA_packaging_terminase"/>
</dbReference>
<evidence type="ECO:0000313" key="3">
    <source>
        <dbReference type="EMBL" id="QQA00045.1"/>
    </source>
</evidence>
<name>A0A7T3RE22_9SPIR</name>
<sequence length="426" mass="49341">MTIDSNTIFPTMFNNDFRDIVNHKFTEYCEKGGRGSCKSSFLSIAIIWLMVNNPDFNALVLRKVADTLSDSVYEQLLWAIDVLGLTDRFKATKSPLRIIYTKTGQRIIFRGADEPKKIKSIKLKRGYFAITWFEELTEFSAEDVETIKLSTMRGGDKFWIFYSFNPPSSARNWCNKEFKSSRKNTLIHRTDYRGVPQEWLGQAFFEEALSLKERNERAYRNIFLGEPTGTGRNVFENVTLREITQKEIDSFDYCFYGIDWGYYPDPFAYVQMAYNPAKKTLYIFDELELLKHGNEQASNALEEHLLNWYGTDVNGHCKVNYKNDRIVVDSAEDKSIGDFILYGWNIKAAIKGPHSREPGYKWLQSLNEIVIDPARAPHSADEFSLYEYEIDRKSGEILSGYPEGQADHCMSAVRYAMESVWRRRGG</sequence>
<evidence type="ECO:0000313" key="4">
    <source>
        <dbReference type="EMBL" id="QQA01340.1"/>
    </source>
</evidence>
<dbReference type="Gene3D" id="3.30.420.280">
    <property type="match status" value="1"/>
</dbReference>
<organism evidence="4 5">
    <name type="scientific">Treponema peruense</name>
    <dbReference type="NCBI Taxonomy" id="2787628"/>
    <lineage>
        <taxon>Bacteria</taxon>
        <taxon>Pseudomonadati</taxon>
        <taxon>Spirochaetota</taxon>
        <taxon>Spirochaetia</taxon>
        <taxon>Spirochaetales</taxon>
        <taxon>Treponemataceae</taxon>
        <taxon>Treponema</taxon>
    </lineage>
</organism>
<reference evidence="4 5" key="1">
    <citation type="submission" date="2020-11" db="EMBL/GenBank/DDBJ databases">
        <title>Treponema Peruensis nv. sp., first commensal Treponema isolated from human feces.</title>
        <authorList>
            <person name="Belkhou C."/>
            <person name="Raes J."/>
        </authorList>
    </citation>
    <scope>NUCLEOTIDE SEQUENCE [LARGE SCALE GENOMIC DNA]</scope>
    <source>
        <strain evidence="4 5">RCC2812</strain>
    </source>
</reference>
<feature type="domain" description="Phage terminase large subunit N-terminal" evidence="1">
    <location>
        <begin position="31"/>
        <end position="226"/>
    </location>
</feature>